<name>A0A4E0RLF4_FASHE</name>
<proteinExistence type="predicted"/>
<accession>A0A4E0RLF4</accession>
<protein>
    <submittedName>
        <fullName evidence="1">Acetoacetyl-CoA synthetase</fullName>
    </submittedName>
</protein>
<dbReference type="PANTHER" id="PTHR42921:SF1">
    <property type="entry name" value="ACETOACETYL-COA SYNTHETASE"/>
    <property type="match status" value="1"/>
</dbReference>
<dbReference type="InterPro" id="IPR042099">
    <property type="entry name" value="ANL_N_sf"/>
</dbReference>
<gene>
    <name evidence="1" type="ORF">D915_006979</name>
</gene>
<evidence type="ECO:0000313" key="2">
    <source>
        <dbReference type="Proteomes" id="UP000230066"/>
    </source>
</evidence>
<dbReference type="Gene3D" id="3.40.50.12780">
    <property type="entry name" value="N-terminal domain of ligase-like"/>
    <property type="match status" value="2"/>
</dbReference>
<dbReference type="Proteomes" id="UP000230066">
    <property type="component" value="Unassembled WGS sequence"/>
</dbReference>
<dbReference type="AlphaFoldDB" id="A0A4E0RLF4"/>
<organism evidence="1 2">
    <name type="scientific">Fasciola hepatica</name>
    <name type="common">Liver fluke</name>
    <dbReference type="NCBI Taxonomy" id="6192"/>
    <lineage>
        <taxon>Eukaryota</taxon>
        <taxon>Metazoa</taxon>
        <taxon>Spiralia</taxon>
        <taxon>Lophotrochozoa</taxon>
        <taxon>Platyhelminthes</taxon>
        <taxon>Trematoda</taxon>
        <taxon>Digenea</taxon>
        <taxon>Plagiorchiida</taxon>
        <taxon>Echinostomata</taxon>
        <taxon>Echinostomatoidea</taxon>
        <taxon>Fasciolidae</taxon>
        <taxon>Fasciola</taxon>
    </lineage>
</organism>
<sequence>MVLCVTAGNIAGLDEPWILALCADSHCYAFDATYTEKSNTINSFEPRSPSNKDKGQPQVLKMVHHQHLAYNAKDICLVNTENSCDIAVAHSDRVVRLYTWCPADPATSSECYRGKFVILIKWELAGQVNRVDTHRTLKWGTLLVASQPGGAFAVLQRKFEKYKDNLAPTLVYYPPRVGNTRNMEARTWIVGNVRSRQPASRASEKNSFIGADSSSVLAVCMADGTVIFIDPTADEDMHRVLWCIQLRVRGELFALSKVNLTGGDTDEVCVCAWDGTTFVLNHRKEWFRFPMGQSCQAFTAGWYAVEPGHNEPVFVYTTCEHSLLIYYNLNVKNIVEPSLSGAIVADKELADQIREKMNVVQQMPQALWIPNERFARQTFMYDFMQFVERRCRNKVHFSGDYHRLYAWSIADLNEFWMAVFDYCGAIDSAVPMDSKPAWFPGCLTSYTENVLRGGQPDDIALYSCRLLPNCIEAVICYLATSSIGAIWSSASPDFGVQSVIQRLDMVKPTVLFAVTRTVYRGKMFDQSEKVRDIVRALDPKPVRVVFIPFLELFHSAMTLDGDSVVETPPDGNCTNSRNVQVISGQLYLRCRDQVDGKLRPVINFVPNRITTIGTSAKWLAVCEERDLKPGSQYSLKHLRSILSTGSPLAPRSFDYVYREIKSDLMLGSISGGTDMIGCCVGCCPLLPVYRGQIQCRLLGMAVESWDERGESHVDRKGELVIARPFPSMPVGFWNDPDDARYHEAYFSKFSHIWSHGDFLELHSKTEGLTISGRSDATLNPSGVRFGSAEIYNLIEGLPGVSDSLCVAQSNAEHSDERVILLIKLSDSSVTEGPLPDDVALNIRKAIRSQLSPRFVPSVMLSVPAIPYTLNGKKVELAVRRLFEGHPPEQAFSKESLIDPSVVPLYVKIAQKLYPWS</sequence>
<evidence type="ECO:0000313" key="1">
    <source>
        <dbReference type="EMBL" id="THD21657.1"/>
    </source>
</evidence>
<comment type="caution">
    <text evidence="1">The sequence shown here is derived from an EMBL/GenBank/DDBJ whole genome shotgun (WGS) entry which is preliminary data.</text>
</comment>
<keyword evidence="2" id="KW-1185">Reference proteome</keyword>
<dbReference type="GO" id="GO:0030729">
    <property type="term" value="F:acetoacetate-CoA ligase activity"/>
    <property type="evidence" value="ECO:0007669"/>
    <property type="project" value="TreeGrafter"/>
</dbReference>
<dbReference type="SUPFAM" id="SSF56801">
    <property type="entry name" value="Acetyl-CoA synthetase-like"/>
    <property type="match status" value="1"/>
</dbReference>
<dbReference type="EMBL" id="JXXN02003360">
    <property type="protein sequence ID" value="THD21657.1"/>
    <property type="molecule type" value="Genomic_DNA"/>
</dbReference>
<dbReference type="Gene3D" id="3.30.300.30">
    <property type="match status" value="1"/>
</dbReference>
<dbReference type="InterPro" id="IPR045851">
    <property type="entry name" value="AMP-bd_C_sf"/>
</dbReference>
<reference evidence="1" key="1">
    <citation type="submission" date="2019-03" db="EMBL/GenBank/DDBJ databases">
        <title>Improved annotation for the trematode Fasciola hepatica.</title>
        <authorList>
            <person name="Choi Y.-J."/>
            <person name="Martin J."/>
            <person name="Mitreva M."/>
        </authorList>
    </citation>
    <scope>NUCLEOTIDE SEQUENCE [LARGE SCALE GENOMIC DNA]</scope>
</reference>
<dbReference type="Pfam" id="PF15907">
    <property type="entry name" value="Itfg2"/>
    <property type="match status" value="1"/>
</dbReference>
<dbReference type="PANTHER" id="PTHR42921">
    <property type="entry name" value="ACETOACETYL-COA SYNTHETASE"/>
    <property type="match status" value="1"/>
</dbReference>
<dbReference type="InterPro" id="IPR031793">
    <property type="entry name" value="KICSTOR_ITFG2"/>
</dbReference>